<name>A0AAV9QQJ1_9TELE</name>
<dbReference type="AlphaFoldDB" id="A0AAV9QQJ1"/>
<keyword evidence="2" id="KW-1185">Reference proteome</keyword>
<protein>
    <submittedName>
        <fullName evidence="1">Uncharacterized protein</fullName>
    </submittedName>
</protein>
<reference evidence="1 2" key="1">
    <citation type="submission" date="2021-06" db="EMBL/GenBank/DDBJ databases">
        <authorList>
            <person name="Palmer J.M."/>
        </authorList>
    </citation>
    <scope>NUCLEOTIDE SEQUENCE [LARGE SCALE GENOMIC DNA]</scope>
    <source>
        <strain evidence="1 2">MEX-2019</strain>
        <tissue evidence="1">Muscle</tissue>
    </source>
</reference>
<sequence length="109" mass="11919">MVIQTQIQTTMLWSDLFPLWSKRHTFPFSSSSSASPQYFSSMTLPFRITHMGELAQGSPPSCNGTVPILHATPAPQPDPPFSPPSVFPKFPKLFSICCSISSMNGGLKT</sequence>
<evidence type="ECO:0000313" key="1">
    <source>
        <dbReference type="EMBL" id="KAK5599761.1"/>
    </source>
</evidence>
<comment type="caution">
    <text evidence="1">The sequence shown here is derived from an EMBL/GenBank/DDBJ whole genome shotgun (WGS) entry which is preliminary data.</text>
</comment>
<dbReference type="Proteomes" id="UP001311232">
    <property type="component" value="Unassembled WGS sequence"/>
</dbReference>
<accession>A0AAV9QQJ1</accession>
<proteinExistence type="predicted"/>
<organism evidence="1 2">
    <name type="scientific">Crenichthys baileyi</name>
    <name type="common">White River springfish</name>
    <dbReference type="NCBI Taxonomy" id="28760"/>
    <lineage>
        <taxon>Eukaryota</taxon>
        <taxon>Metazoa</taxon>
        <taxon>Chordata</taxon>
        <taxon>Craniata</taxon>
        <taxon>Vertebrata</taxon>
        <taxon>Euteleostomi</taxon>
        <taxon>Actinopterygii</taxon>
        <taxon>Neopterygii</taxon>
        <taxon>Teleostei</taxon>
        <taxon>Neoteleostei</taxon>
        <taxon>Acanthomorphata</taxon>
        <taxon>Ovalentaria</taxon>
        <taxon>Atherinomorphae</taxon>
        <taxon>Cyprinodontiformes</taxon>
        <taxon>Goodeidae</taxon>
        <taxon>Crenichthys</taxon>
    </lineage>
</organism>
<dbReference type="EMBL" id="JAHHUM010002916">
    <property type="protein sequence ID" value="KAK5599761.1"/>
    <property type="molecule type" value="Genomic_DNA"/>
</dbReference>
<gene>
    <name evidence="1" type="ORF">CRENBAI_016172</name>
</gene>
<evidence type="ECO:0000313" key="2">
    <source>
        <dbReference type="Proteomes" id="UP001311232"/>
    </source>
</evidence>